<dbReference type="Proteomes" id="UP001497516">
    <property type="component" value="Chromosome 4"/>
</dbReference>
<protein>
    <recommendedName>
        <fullName evidence="4">Expansin</fullName>
    </recommendedName>
</protein>
<keyword evidence="4" id="KW-0961">Cell wall biogenesis/degradation</keyword>
<comment type="function">
    <text evidence="4">Causes loosening and extension of plant cell walls by disrupting non-covalent bonding between cellulose microfibrils and matrix glucans. No enzymatic activity has been found.</text>
</comment>
<name>A0AAV2E919_9ROSI</name>
<keyword evidence="8" id="KW-1185">Reference proteome</keyword>
<dbReference type="SUPFAM" id="SSF49590">
    <property type="entry name" value="PHL pollen allergen"/>
    <property type="match status" value="1"/>
</dbReference>
<feature type="domain" description="GTP cyclohydrolase II" evidence="5">
    <location>
        <begin position="2"/>
        <end position="67"/>
    </location>
</feature>
<keyword evidence="4" id="KW-0134">Cell wall</keyword>
<keyword evidence="4" id="KW-0964">Secreted</keyword>
<evidence type="ECO:0000256" key="3">
    <source>
        <dbReference type="ARBA" id="ARBA00022619"/>
    </source>
</evidence>
<comment type="subcellular location">
    <subcellularLocation>
        <location evidence="4">Secreted</location>
        <location evidence="4">Cell wall</location>
    </subcellularLocation>
    <subcellularLocation>
        <location evidence="4">Membrane</location>
        <topology evidence="4">Peripheral membrane protein</topology>
    </subcellularLocation>
</comment>
<dbReference type="Pfam" id="PF01357">
    <property type="entry name" value="Expansin_C"/>
    <property type="match status" value="1"/>
</dbReference>
<dbReference type="GO" id="GO:0009664">
    <property type="term" value="P:plant-type cell wall organization"/>
    <property type="evidence" value="ECO:0007669"/>
    <property type="project" value="InterPro"/>
</dbReference>
<dbReference type="PRINTS" id="PR01226">
    <property type="entry name" value="EXPANSIN"/>
</dbReference>
<dbReference type="AlphaFoldDB" id="A0AAV2E919"/>
<dbReference type="GO" id="GO:0008686">
    <property type="term" value="F:3,4-dihydroxy-2-butanone-4-phosphate synthase activity"/>
    <property type="evidence" value="ECO:0007669"/>
    <property type="project" value="TreeGrafter"/>
</dbReference>
<proteinExistence type="inferred from homology"/>
<comment type="similarity">
    <text evidence="2">In the C-terminal section; belongs to the GTP cyclohydrolase II family.</text>
</comment>
<reference evidence="7 8" key="1">
    <citation type="submission" date="2024-04" db="EMBL/GenBank/DDBJ databases">
        <authorList>
            <person name="Fracassetti M."/>
        </authorList>
    </citation>
    <scope>NUCLEOTIDE SEQUENCE [LARGE SCALE GENOMIC DNA]</scope>
</reference>
<dbReference type="SUPFAM" id="SSF142695">
    <property type="entry name" value="RibA-like"/>
    <property type="match status" value="1"/>
</dbReference>
<accession>A0AAV2E919</accession>
<dbReference type="PANTHER" id="PTHR21327">
    <property type="entry name" value="GTP CYCLOHYDROLASE II-RELATED"/>
    <property type="match status" value="1"/>
</dbReference>
<evidence type="ECO:0000256" key="4">
    <source>
        <dbReference type="RuleBase" id="RU365023"/>
    </source>
</evidence>
<comment type="pathway">
    <text evidence="1">Cofactor biosynthesis; riboflavin biosynthesis.</text>
</comment>
<evidence type="ECO:0000256" key="1">
    <source>
        <dbReference type="ARBA" id="ARBA00005104"/>
    </source>
</evidence>
<evidence type="ECO:0000259" key="6">
    <source>
        <dbReference type="Pfam" id="PF01357"/>
    </source>
</evidence>
<dbReference type="InterPro" id="IPR032677">
    <property type="entry name" value="GTP_cyclohydro_II"/>
</dbReference>
<keyword evidence="3" id="KW-0686">Riboflavin biosynthesis</keyword>
<gene>
    <name evidence="7" type="ORF">LTRI10_LOCUS23733</name>
</gene>
<dbReference type="GO" id="GO:0016020">
    <property type="term" value="C:membrane"/>
    <property type="evidence" value="ECO:0007669"/>
    <property type="project" value="UniProtKB-SubCell"/>
</dbReference>
<dbReference type="InterPro" id="IPR002963">
    <property type="entry name" value="Expansin"/>
</dbReference>
<dbReference type="Pfam" id="PF00925">
    <property type="entry name" value="GTP_cyclohydro2"/>
    <property type="match status" value="1"/>
</dbReference>
<comment type="similarity">
    <text evidence="4">Belongs to the expansin family. Expansin A subfamily.</text>
</comment>
<evidence type="ECO:0000313" key="8">
    <source>
        <dbReference type="Proteomes" id="UP001497516"/>
    </source>
</evidence>
<dbReference type="GO" id="GO:0005829">
    <property type="term" value="C:cytosol"/>
    <property type="evidence" value="ECO:0007669"/>
    <property type="project" value="TreeGrafter"/>
</dbReference>
<dbReference type="GO" id="GO:0009231">
    <property type="term" value="P:riboflavin biosynthetic process"/>
    <property type="evidence" value="ECO:0007669"/>
    <property type="project" value="UniProtKB-KW"/>
</dbReference>
<dbReference type="EMBL" id="OZ034817">
    <property type="protein sequence ID" value="CAL1382406.1"/>
    <property type="molecule type" value="Genomic_DNA"/>
</dbReference>
<evidence type="ECO:0000256" key="2">
    <source>
        <dbReference type="ARBA" id="ARBA00008976"/>
    </source>
</evidence>
<dbReference type="Gene3D" id="3.40.50.10990">
    <property type="entry name" value="GTP cyclohydrolase II"/>
    <property type="match status" value="1"/>
</dbReference>
<dbReference type="InterPro" id="IPR007117">
    <property type="entry name" value="Expansin_CBD"/>
</dbReference>
<dbReference type="InterPro" id="IPR036144">
    <property type="entry name" value="RibA-like_sf"/>
</dbReference>
<dbReference type="PANTHER" id="PTHR21327:SF29">
    <property type="entry name" value="GTP CYCLOHYDROLASE-2"/>
    <property type="match status" value="1"/>
</dbReference>
<evidence type="ECO:0000259" key="5">
    <source>
        <dbReference type="Pfam" id="PF00925"/>
    </source>
</evidence>
<organism evidence="7 8">
    <name type="scientific">Linum trigynum</name>
    <dbReference type="NCBI Taxonomy" id="586398"/>
    <lineage>
        <taxon>Eukaryota</taxon>
        <taxon>Viridiplantae</taxon>
        <taxon>Streptophyta</taxon>
        <taxon>Embryophyta</taxon>
        <taxon>Tracheophyta</taxon>
        <taxon>Spermatophyta</taxon>
        <taxon>Magnoliopsida</taxon>
        <taxon>eudicotyledons</taxon>
        <taxon>Gunneridae</taxon>
        <taxon>Pentapetalae</taxon>
        <taxon>rosids</taxon>
        <taxon>fabids</taxon>
        <taxon>Malpighiales</taxon>
        <taxon>Linaceae</taxon>
        <taxon>Linum</taxon>
    </lineage>
</organism>
<evidence type="ECO:0000313" key="7">
    <source>
        <dbReference type="EMBL" id="CAL1382406.1"/>
    </source>
</evidence>
<dbReference type="InterPro" id="IPR036749">
    <property type="entry name" value="Expansin_CBD_sf"/>
</dbReference>
<sequence length="125" mass="13951">MTKHGIFKAYCYRSKLDETEYIALVKRKIGNGEDVLVRVHSECLTDDIFGSSQCYCGNQLDLAMRLREEPEEEWWCTYEGTKGEGSGWVTSFTITGSGFFNLILVSNVDGSGDVAAMAVMKEEKG</sequence>
<feature type="domain" description="Expansin-like CBD" evidence="6">
    <location>
        <begin position="91"/>
        <end position="122"/>
    </location>
</feature>